<dbReference type="RefSeq" id="WP_200802982.1">
    <property type="nucleotide sequence ID" value="NZ_FUWO01000002.1"/>
</dbReference>
<feature type="compositionally biased region" description="Low complexity" evidence="1">
    <location>
        <begin position="310"/>
        <end position="319"/>
    </location>
</feature>
<accession>A0A1T4JVT6</accession>
<dbReference type="EMBL" id="FUWO01000002">
    <property type="protein sequence ID" value="SJZ34177.1"/>
    <property type="molecule type" value="Genomic_DNA"/>
</dbReference>
<dbReference type="Proteomes" id="UP000189941">
    <property type="component" value="Unassembled WGS sequence"/>
</dbReference>
<evidence type="ECO:0000256" key="1">
    <source>
        <dbReference type="SAM" id="MobiDB-lite"/>
    </source>
</evidence>
<gene>
    <name evidence="2" type="ORF">SAMN02746011_00427</name>
</gene>
<feature type="region of interest" description="Disordered" evidence="1">
    <location>
        <begin position="304"/>
        <end position="366"/>
    </location>
</feature>
<reference evidence="3" key="1">
    <citation type="submission" date="2017-02" db="EMBL/GenBank/DDBJ databases">
        <authorList>
            <person name="Varghese N."/>
            <person name="Submissions S."/>
        </authorList>
    </citation>
    <scope>NUCLEOTIDE SEQUENCE [LARGE SCALE GENOMIC DNA]</scope>
    <source>
        <strain evidence="3">DSM 15739</strain>
    </source>
</reference>
<name>A0A1T4JVT6_9LACT</name>
<sequence length="366" mass="40753">MKNIFKGLIIFVLLALIGVLLYATRMNKTAKPTQPVTVNTVQQLDQVVQQIDSYYVNPNEKSFLREEPIADEELTQLKEAIDTVNASTADKNKVLVEIEIVEWKKAALDAVNHLYSGSATPVIKGDQVATKKVLADNLKLADVEKVATDFIDTMPKRLLLDDEEVPEDKFNTAITELINEAKVQFENFDKAIEALNKVKSIDIEDGQIGNIAKGLRDFEKLRDKVTDDNLLKQLNEKADQYLSVFLTAFTEIASEIPGYYDIALVAAEPSQLLTKLMKENRETLEATETETETTEEVVTEEIVTEESQYVPEPSYTEPPVTEPPVTEPPVTEPPVTEPPVTEPPTTEPPVTEPPVTEPPVSSDQTE</sequence>
<organism evidence="2 3">
    <name type="scientific">Globicatella sulfidifaciens DSM 15739</name>
    <dbReference type="NCBI Taxonomy" id="1121925"/>
    <lineage>
        <taxon>Bacteria</taxon>
        <taxon>Bacillati</taxon>
        <taxon>Bacillota</taxon>
        <taxon>Bacilli</taxon>
        <taxon>Lactobacillales</taxon>
        <taxon>Aerococcaceae</taxon>
        <taxon>Globicatella</taxon>
    </lineage>
</organism>
<dbReference type="AlphaFoldDB" id="A0A1T4JVT6"/>
<proteinExistence type="predicted"/>
<evidence type="ECO:0000313" key="2">
    <source>
        <dbReference type="EMBL" id="SJZ34177.1"/>
    </source>
</evidence>
<dbReference type="STRING" id="1121925.SAMN02746011_00427"/>
<keyword evidence="3" id="KW-1185">Reference proteome</keyword>
<evidence type="ECO:0000313" key="3">
    <source>
        <dbReference type="Proteomes" id="UP000189941"/>
    </source>
</evidence>
<feature type="compositionally biased region" description="Pro residues" evidence="1">
    <location>
        <begin position="320"/>
        <end position="357"/>
    </location>
</feature>
<protein>
    <submittedName>
        <fullName evidence="2">Uncharacterized protein</fullName>
    </submittedName>
</protein>